<keyword evidence="1" id="KW-1133">Transmembrane helix</keyword>
<proteinExistence type="predicted"/>
<reference evidence="2 3" key="1">
    <citation type="journal article" date="2022" name="Allergy">
        <title>Genome assembly and annotation of Periplaneta americana reveal a comprehensive cockroach allergen profile.</title>
        <authorList>
            <person name="Wang L."/>
            <person name="Xiong Q."/>
            <person name="Saelim N."/>
            <person name="Wang L."/>
            <person name="Nong W."/>
            <person name="Wan A.T."/>
            <person name="Shi M."/>
            <person name="Liu X."/>
            <person name="Cao Q."/>
            <person name="Hui J.H.L."/>
            <person name="Sookrung N."/>
            <person name="Leung T.F."/>
            <person name="Tungtrongchitr A."/>
            <person name="Tsui S.K.W."/>
        </authorList>
    </citation>
    <scope>NUCLEOTIDE SEQUENCE [LARGE SCALE GENOMIC DNA]</scope>
    <source>
        <strain evidence="2">PWHHKU_190912</strain>
    </source>
</reference>
<keyword evidence="1" id="KW-0812">Transmembrane</keyword>
<protein>
    <recommendedName>
        <fullName evidence="4">Transmembrane protein</fullName>
    </recommendedName>
</protein>
<organism evidence="2 3">
    <name type="scientific">Periplaneta americana</name>
    <name type="common">American cockroach</name>
    <name type="synonym">Blatta americana</name>
    <dbReference type="NCBI Taxonomy" id="6978"/>
    <lineage>
        <taxon>Eukaryota</taxon>
        <taxon>Metazoa</taxon>
        <taxon>Ecdysozoa</taxon>
        <taxon>Arthropoda</taxon>
        <taxon>Hexapoda</taxon>
        <taxon>Insecta</taxon>
        <taxon>Pterygota</taxon>
        <taxon>Neoptera</taxon>
        <taxon>Polyneoptera</taxon>
        <taxon>Dictyoptera</taxon>
        <taxon>Blattodea</taxon>
        <taxon>Blattoidea</taxon>
        <taxon>Blattidae</taxon>
        <taxon>Blattinae</taxon>
        <taxon>Periplaneta</taxon>
    </lineage>
</organism>
<evidence type="ECO:0000256" key="1">
    <source>
        <dbReference type="SAM" id="Phobius"/>
    </source>
</evidence>
<keyword evidence="3" id="KW-1185">Reference proteome</keyword>
<keyword evidence="1" id="KW-0472">Membrane</keyword>
<gene>
    <name evidence="2" type="ORF">ANN_20926</name>
</gene>
<dbReference type="EMBL" id="JAJSOF020000029">
    <property type="protein sequence ID" value="KAJ4432307.1"/>
    <property type="molecule type" value="Genomic_DNA"/>
</dbReference>
<feature type="transmembrane region" description="Helical" evidence="1">
    <location>
        <begin position="94"/>
        <end position="111"/>
    </location>
</feature>
<dbReference type="Proteomes" id="UP001148838">
    <property type="component" value="Unassembled WGS sequence"/>
</dbReference>
<comment type="caution">
    <text evidence="2">The sequence shown here is derived from an EMBL/GenBank/DDBJ whole genome shotgun (WGS) entry which is preliminary data.</text>
</comment>
<evidence type="ECO:0000313" key="2">
    <source>
        <dbReference type="EMBL" id="KAJ4432307.1"/>
    </source>
</evidence>
<evidence type="ECO:0000313" key="3">
    <source>
        <dbReference type="Proteomes" id="UP001148838"/>
    </source>
</evidence>
<evidence type="ECO:0008006" key="4">
    <source>
        <dbReference type="Google" id="ProtNLM"/>
    </source>
</evidence>
<name>A0ABQ8SF81_PERAM</name>
<sequence length="112" mass="12684">MSINMALDLKTPSFWVKTASRAVQCRVKECTCFEVELCVENIVGFFVLIIHILKSFVVVQVIAIDGYCDNTLQQASYHYDDVFRCVVAKNSFNLVKIIIIIIIIIIIVVVVD</sequence>
<accession>A0ABQ8SF81</accession>